<protein>
    <submittedName>
        <fullName evidence="1">Uncharacterized protein</fullName>
    </submittedName>
</protein>
<dbReference type="InterPro" id="IPR036770">
    <property type="entry name" value="Ankyrin_rpt-contain_sf"/>
</dbReference>
<dbReference type="SUPFAM" id="SSF48403">
    <property type="entry name" value="Ankyrin repeat"/>
    <property type="match status" value="1"/>
</dbReference>
<keyword evidence="2" id="KW-1185">Reference proteome</keyword>
<evidence type="ECO:0000313" key="2">
    <source>
        <dbReference type="Proteomes" id="UP000054851"/>
    </source>
</evidence>
<dbReference type="Proteomes" id="UP000054851">
    <property type="component" value="Unassembled WGS sequence"/>
</dbReference>
<dbReference type="Gene3D" id="1.25.40.20">
    <property type="entry name" value="Ankyrin repeat-containing domain"/>
    <property type="match status" value="1"/>
</dbReference>
<dbReference type="AlphaFoldDB" id="A0A158C9C9"/>
<gene>
    <name evidence="1" type="ORF">AWB79_04910</name>
</gene>
<organism evidence="1 2">
    <name type="scientific">Caballeronia hypogeia</name>
    <dbReference type="NCBI Taxonomy" id="1777140"/>
    <lineage>
        <taxon>Bacteria</taxon>
        <taxon>Pseudomonadati</taxon>
        <taxon>Pseudomonadota</taxon>
        <taxon>Betaproteobacteria</taxon>
        <taxon>Burkholderiales</taxon>
        <taxon>Burkholderiaceae</taxon>
        <taxon>Caballeronia</taxon>
    </lineage>
</organism>
<evidence type="ECO:0000313" key="1">
    <source>
        <dbReference type="EMBL" id="SAK78526.1"/>
    </source>
</evidence>
<dbReference type="EMBL" id="FCOA02000019">
    <property type="protein sequence ID" value="SAK78526.1"/>
    <property type="molecule type" value="Genomic_DNA"/>
</dbReference>
<dbReference type="STRING" id="1777140.AWB79_04910"/>
<name>A0A158C9C9_9BURK</name>
<comment type="caution">
    <text evidence="1">The sequence shown here is derived from an EMBL/GenBank/DDBJ whole genome shotgun (WGS) entry which is preliminary data.</text>
</comment>
<reference evidence="1" key="1">
    <citation type="submission" date="2016-01" db="EMBL/GenBank/DDBJ databases">
        <authorList>
            <person name="Peeters C."/>
        </authorList>
    </citation>
    <scope>NUCLEOTIDE SEQUENCE</scope>
    <source>
        <strain evidence="1">LMG 29322</strain>
    </source>
</reference>
<sequence>MAGFSRTALVPLIVAAGAFGIMTSPGIRAEGEIQNANTSQASPVPAALRSISQQQLVGAAGNAASWLPSNGSNAKTRYAPAKGSTPLARMLLARGAERDLRDDRGMPAKDIAEQTGAAKVAALLSKG</sequence>
<proteinExistence type="predicted"/>
<accession>A0A158C9C9</accession>